<evidence type="ECO:0000256" key="5">
    <source>
        <dbReference type="ARBA" id="ARBA00023136"/>
    </source>
</evidence>
<keyword evidence="5 6" id="KW-0472">Membrane</keyword>
<keyword evidence="4 6" id="KW-1133">Transmembrane helix</keyword>
<feature type="transmembrane region" description="Helical" evidence="6">
    <location>
        <begin position="20"/>
        <end position="41"/>
    </location>
</feature>
<dbReference type="InterPro" id="IPR050291">
    <property type="entry name" value="CDF_Transporter"/>
</dbReference>
<dbReference type="PANTHER" id="PTHR43840">
    <property type="entry name" value="MITOCHONDRIAL METAL TRANSPORTER 1-RELATED"/>
    <property type="match status" value="1"/>
</dbReference>
<organism evidence="9">
    <name type="scientific">marine metagenome</name>
    <dbReference type="NCBI Taxonomy" id="408172"/>
    <lineage>
        <taxon>unclassified sequences</taxon>
        <taxon>metagenomes</taxon>
        <taxon>ecological metagenomes</taxon>
    </lineage>
</organism>
<comment type="subcellular location">
    <subcellularLocation>
        <location evidence="1">Membrane</location>
        <topology evidence="1">Multi-pass membrane protein</topology>
    </subcellularLocation>
</comment>
<keyword evidence="2" id="KW-0813">Transport</keyword>
<feature type="transmembrane region" description="Helical" evidence="6">
    <location>
        <begin position="95"/>
        <end position="114"/>
    </location>
</feature>
<keyword evidence="3 6" id="KW-0812">Transmembrane</keyword>
<feature type="domain" description="Cation efflux protein transmembrane" evidence="7">
    <location>
        <begin position="2"/>
        <end position="145"/>
    </location>
</feature>
<evidence type="ECO:0000256" key="6">
    <source>
        <dbReference type="SAM" id="Phobius"/>
    </source>
</evidence>
<name>A0A382AGM4_9ZZZZ</name>
<evidence type="ECO:0000256" key="4">
    <source>
        <dbReference type="ARBA" id="ARBA00022989"/>
    </source>
</evidence>
<dbReference type="InterPro" id="IPR058533">
    <property type="entry name" value="Cation_efflux_TM"/>
</dbReference>
<dbReference type="InterPro" id="IPR027469">
    <property type="entry name" value="Cation_efflux_TMD_sf"/>
</dbReference>
<dbReference type="GO" id="GO:0016020">
    <property type="term" value="C:membrane"/>
    <property type="evidence" value="ECO:0007669"/>
    <property type="project" value="UniProtKB-SubCell"/>
</dbReference>
<dbReference type="Gene3D" id="1.20.1510.10">
    <property type="entry name" value="Cation efflux protein transmembrane domain"/>
    <property type="match status" value="1"/>
</dbReference>
<dbReference type="SUPFAM" id="SSF161111">
    <property type="entry name" value="Cation efflux protein transmembrane domain-like"/>
    <property type="match status" value="1"/>
</dbReference>
<protein>
    <submittedName>
        <fullName evidence="9">Uncharacterized protein</fullName>
    </submittedName>
</protein>
<dbReference type="AlphaFoldDB" id="A0A382AGM4"/>
<evidence type="ECO:0000259" key="7">
    <source>
        <dbReference type="Pfam" id="PF01545"/>
    </source>
</evidence>
<gene>
    <name evidence="9" type="ORF">METZ01_LOCUS153589</name>
</gene>
<evidence type="ECO:0000256" key="1">
    <source>
        <dbReference type="ARBA" id="ARBA00004141"/>
    </source>
</evidence>
<feature type="transmembrane region" description="Helical" evidence="6">
    <location>
        <begin position="53"/>
        <end position="74"/>
    </location>
</feature>
<evidence type="ECO:0000256" key="2">
    <source>
        <dbReference type="ARBA" id="ARBA00022448"/>
    </source>
</evidence>
<dbReference type="GO" id="GO:0008324">
    <property type="term" value="F:monoatomic cation transmembrane transporter activity"/>
    <property type="evidence" value="ECO:0007669"/>
    <property type="project" value="InterPro"/>
</dbReference>
<dbReference type="InterPro" id="IPR036837">
    <property type="entry name" value="Cation_efflux_CTD_sf"/>
</dbReference>
<dbReference type="NCBIfam" id="TIGR01297">
    <property type="entry name" value="CDF"/>
    <property type="match status" value="1"/>
</dbReference>
<accession>A0A382AGM4</accession>
<dbReference type="SUPFAM" id="SSF160240">
    <property type="entry name" value="Cation efflux protein cytoplasmic domain-like"/>
    <property type="match status" value="1"/>
</dbReference>
<dbReference type="Gene3D" id="3.30.70.1350">
    <property type="entry name" value="Cation efflux protein, cytoplasmic domain"/>
    <property type="match status" value="1"/>
</dbReference>
<evidence type="ECO:0000313" key="9">
    <source>
        <dbReference type="EMBL" id="SVB00735.1"/>
    </source>
</evidence>
<dbReference type="Pfam" id="PF16916">
    <property type="entry name" value="ZT_dimer"/>
    <property type="match status" value="1"/>
</dbReference>
<dbReference type="EMBL" id="UINC01025339">
    <property type="protein sequence ID" value="SVB00735.1"/>
    <property type="molecule type" value="Genomic_DNA"/>
</dbReference>
<sequence length="310" mass="34494">QAQKPADKEHPYGHGRAEYIATLIIAILLCVAGIEFIEAAFERISDPQLIEVKWWMVIVLAVTIVLKEITARYAKFLSSKVASGTLHADAWHHRTDAISSLLVVIAMIAGIYGYPAVDGWAGLGVSLFLIYTGFDIARDAVDDLIGKPPTSEEVETIRQIIMKINGVLGVHDITVHSYGQDKFASVHVEIDADKTTAEAHDLAENVETQLMEGLNVAPTVHIDPVYPDNPMVTEVQTFLDDHWINDERITGFHDVRIVDTENHHVILFGIRVRPGLNKSQIIECCNEMKDSITGFPGYEVDIKVSHPYQY</sequence>
<proteinExistence type="predicted"/>
<dbReference type="InterPro" id="IPR027470">
    <property type="entry name" value="Cation_efflux_CTD"/>
</dbReference>
<feature type="non-terminal residue" evidence="9">
    <location>
        <position position="1"/>
    </location>
</feature>
<dbReference type="InterPro" id="IPR002524">
    <property type="entry name" value="Cation_efflux"/>
</dbReference>
<dbReference type="Pfam" id="PF01545">
    <property type="entry name" value="Cation_efflux"/>
    <property type="match status" value="1"/>
</dbReference>
<dbReference type="PANTHER" id="PTHR43840:SF15">
    <property type="entry name" value="MITOCHONDRIAL METAL TRANSPORTER 1-RELATED"/>
    <property type="match status" value="1"/>
</dbReference>
<feature type="domain" description="Cation efflux protein cytoplasmic" evidence="8">
    <location>
        <begin position="149"/>
        <end position="224"/>
    </location>
</feature>
<reference evidence="9" key="1">
    <citation type="submission" date="2018-05" db="EMBL/GenBank/DDBJ databases">
        <authorList>
            <person name="Lanie J.A."/>
            <person name="Ng W.-L."/>
            <person name="Kazmierczak K.M."/>
            <person name="Andrzejewski T.M."/>
            <person name="Davidsen T.M."/>
            <person name="Wayne K.J."/>
            <person name="Tettelin H."/>
            <person name="Glass J.I."/>
            <person name="Rusch D."/>
            <person name="Podicherti R."/>
            <person name="Tsui H.-C.T."/>
            <person name="Winkler M.E."/>
        </authorList>
    </citation>
    <scope>NUCLEOTIDE SEQUENCE</scope>
</reference>
<evidence type="ECO:0000259" key="8">
    <source>
        <dbReference type="Pfam" id="PF16916"/>
    </source>
</evidence>
<evidence type="ECO:0000256" key="3">
    <source>
        <dbReference type="ARBA" id="ARBA00022692"/>
    </source>
</evidence>